<comment type="caution">
    <text evidence="2">The sequence shown here is derived from an EMBL/GenBank/DDBJ whole genome shotgun (WGS) entry which is preliminary data.</text>
</comment>
<protein>
    <submittedName>
        <fullName evidence="2">Uncharacterized protein</fullName>
    </submittedName>
</protein>
<sequence length="107" mass="11097">MPRQPGTARRVEDGGRTAGTGAAGGLDAAGPRARPRPGPPAGVRPRPGGREMSLSRWGRPGNPRDWIPDPTGTARHGGETKGEGEKKNGRAMGRPAEPGRRPGLDPP</sequence>
<gene>
    <name evidence="2" type="ORF">GCM10010246_59920</name>
</gene>
<keyword evidence="3" id="KW-1185">Reference proteome</keyword>
<feature type="compositionally biased region" description="Basic and acidic residues" evidence="1">
    <location>
        <begin position="76"/>
        <end position="88"/>
    </location>
</feature>
<evidence type="ECO:0000313" key="3">
    <source>
        <dbReference type="Proteomes" id="UP001500253"/>
    </source>
</evidence>
<evidence type="ECO:0000313" key="2">
    <source>
        <dbReference type="EMBL" id="GAA2361241.1"/>
    </source>
</evidence>
<feature type="region of interest" description="Disordered" evidence="1">
    <location>
        <begin position="1"/>
        <end position="107"/>
    </location>
</feature>
<organism evidence="2 3">
    <name type="scientific">Streptomyces cuspidosporus</name>
    <dbReference type="NCBI Taxonomy" id="66882"/>
    <lineage>
        <taxon>Bacteria</taxon>
        <taxon>Bacillati</taxon>
        <taxon>Actinomycetota</taxon>
        <taxon>Actinomycetes</taxon>
        <taxon>Kitasatosporales</taxon>
        <taxon>Streptomycetaceae</taxon>
        <taxon>Streptomyces</taxon>
    </lineage>
</organism>
<dbReference type="Proteomes" id="UP001500253">
    <property type="component" value="Unassembled WGS sequence"/>
</dbReference>
<proteinExistence type="predicted"/>
<dbReference type="EMBL" id="BAAASD010000032">
    <property type="protein sequence ID" value="GAA2361241.1"/>
    <property type="molecule type" value="Genomic_DNA"/>
</dbReference>
<name>A0ABP5TTG8_9ACTN</name>
<accession>A0ABP5TTG8</accession>
<feature type="compositionally biased region" description="Basic and acidic residues" evidence="1">
    <location>
        <begin position="97"/>
        <end position="107"/>
    </location>
</feature>
<evidence type="ECO:0000256" key="1">
    <source>
        <dbReference type="SAM" id="MobiDB-lite"/>
    </source>
</evidence>
<reference evidence="3" key="1">
    <citation type="journal article" date="2019" name="Int. J. Syst. Evol. Microbiol.">
        <title>The Global Catalogue of Microorganisms (GCM) 10K type strain sequencing project: providing services to taxonomists for standard genome sequencing and annotation.</title>
        <authorList>
            <consortium name="The Broad Institute Genomics Platform"/>
            <consortium name="The Broad Institute Genome Sequencing Center for Infectious Disease"/>
            <person name="Wu L."/>
            <person name="Ma J."/>
        </authorList>
    </citation>
    <scope>NUCLEOTIDE SEQUENCE [LARGE SCALE GENOMIC DNA]</scope>
    <source>
        <strain evidence="3">JCM 4316</strain>
    </source>
</reference>